<dbReference type="Pfam" id="PF13472">
    <property type="entry name" value="Lipase_GDSL_2"/>
    <property type="match status" value="1"/>
</dbReference>
<dbReference type="PANTHER" id="PTHR30383:SF5">
    <property type="entry name" value="SGNH HYDROLASE-TYPE ESTERASE DOMAIN-CONTAINING PROTEIN"/>
    <property type="match status" value="1"/>
</dbReference>
<evidence type="ECO:0000313" key="3">
    <source>
        <dbReference type="Proteomes" id="UP001233673"/>
    </source>
</evidence>
<organism evidence="2 3">
    <name type="scientific">Blastococcus carthaginiensis</name>
    <dbReference type="NCBI Taxonomy" id="3050034"/>
    <lineage>
        <taxon>Bacteria</taxon>
        <taxon>Bacillati</taxon>
        <taxon>Actinomycetota</taxon>
        <taxon>Actinomycetes</taxon>
        <taxon>Geodermatophilales</taxon>
        <taxon>Geodermatophilaceae</taxon>
        <taxon>Blastococcus</taxon>
    </lineage>
</organism>
<dbReference type="InterPro" id="IPR036514">
    <property type="entry name" value="SGNH_hydro_sf"/>
</dbReference>
<feature type="domain" description="SGNH hydrolase-type esterase" evidence="1">
    <location>
        <begin position="54"/>
        <end position="218"/>
    </location>
</feature>
<dbReference type="InterPro" id="IPR013830">
    <property type="entry name" value="SGNH_hydro"/>
</dbReference>
<dbReference type="RefSeq" id="WP_305999007.1">
    <property type="nucleotide sequence ID" value="NZ_JASNFN010000004.1"/>
</dbReference>
<proteinExistence type="predicted"/>
<dbReference type="Proteomes" id="UP001233673">
    <property type="component" value="Unassembled WGS sequence"/>
</dbReference>
<name>A0ABT9I9R4_9ACTN</name>
<evidence type="ECO:0000259" key="1">
    <source>
        <dbReference type="Pfam" id="PF13472"/>
    </source>
</evidence>
<evidence type="ECO:0000313" key="2">
    <source>
        <dbReference type="EMBL" id="MDP5182313.1"/>
    </source>
</evidence>
<dbReference type="EMBL" id="JASNFN010000004">
    <property type="protein sequence ID" value="MDP5182313.1"/>
    <property type="molecule type" value="Genomic_DNA"/>
</dbReference>
<protein>
    <submittedName>
        <fullName evidence="2">GDSL-type esterase/lipase family protein</fullName>
    </submittedName>
</protein>
<gene>
    <name evidence="2" type="ORF">QOZ88_06655</name>
</gene>
<comment type="caution">
    <text evidence="2">The sequence shown here is derived from an EMBL/GenBank/DDBJ whole genome shotgun (WGS) entry which is preliminary data.</text>
</comment>
<sequence>MGRGRVVLAVVAVVVVALAASVLVRDSPTRRLAEAVAHFECFLSPSDEPGGTVALGDSITAGSHVAALDIGVDDSYFDVLGCRGDSPVTYGGNAGVGGERSDEILARVPEALAPRPDTVLVLAGTNDVRQGRTDGTIDTLTRIAEEVEAGGATPVFATLPPSAEFPDETVALNERLRVWADERGVELLDFWTPLADPDGTFAEGMSDDGTHPSLEGAEVLADVVADALG</sequence>
<keyword evidence="3" id="KW-1185">Reference proteome</keyword>
<dbReference type="PANTHER" id="PTHR30383">
    <property type="entry name" value="THIOESTERASE 1/PROTEASE 1/LYSOPHOSPHOLIPASE L1"/>
    <property type="match status" value="1"/>
</dbReference>
<accession>A0ABT9I9R4</accession>
<reference evidence="3" key="1">
    <citation type="submission" date="2023-05" db="EMBL/GenBank/DDBJ databases">
        <title>Draft genome of Pseudofrankia sp. BMG5.37.</title>
        <authorList>
            <person name="Gtari M."/>
            <person name="Ghodhbane F."/>
            <person name="Sbissi I."/>
        </authorList>
    </citation>
    <scope>NUCLEOTIDE SEQUENCE [LARGE SCALE GENOMIC DNA]</scope>
    <source>
        <strain evidence="3">BMG 814</strain>
    </source>
</reference>
<dbReference type="SUPFAM" id="SSF52266">
    <property type="entry name" value="SGNH hydrolase"/>
    <property type="match status" value="1"/>
</dbReference>
<dbReference type="InterPro" id="IPR051532">
    <property type="entry name" value="Ester_Hydrolysis_Enzymes"/>
</dbReference>
<dbReference type="Gene3D" id="3.40.50.1110">
    <property type="entry name" value="SGNH hydrolase"/>
    <property type="match status" value="1"/>
</dbReference>